<keyword evidence="7" id="KW-1185">Reference proteome</keyword>
<dbReference type="Proteomes" id="UP000006878">
    <property type="component" value="Chromosome"/>
</dbReference>
<dbReference type="PANTHER" id="PTHR24045">
    <property type="match status" value="1"/>
</dbReference>
<evidence type="ECO:0000259" key="5">
    <source>
        <dbReference type="Pfam" id="PF17102"/>
    </source>
</evidence>
<evidence type="ECO:0000259" key="4">
    <source>
        <dbReference type="Pfam" id="PF11380"/>
    </source>
</evidence>
<dbReference type="InterPro" id="IPR047141">
    <property type="entry name" value="Stealth"/>
</dbReference>
<keyword evidence="3" id="KW-0270">Exopolysaccharide synthesis</keyword>
<feature type="domain" description="Stealth protein CR3 conserved region 3" evidence="5">
    <location>
        <begin position="334"/>
        <end position="377"/>
    </location>
</feature>
<feature type="domain" description="Stealth protein CR2 conserved region 2" evidence="4">
    <location>
        <begin position="184"/>
        <end position="290"/>
    </location>
</feature>
<reference evidence="7" key="1">
    <citation type="journal article" date="2010" name="PLoS ONE">
        <title>The Arthrobacter arilaitensis Re117 genome sequence reveals its genetic adaptation to the surface of cheese.</title>
        <authorList>
            <person name="Monnet C."/>
            <person name="Loux V."/>
            <person name="Gibrat J.F."/>
            <person name="Spinnler E."/>
            <person name="Barbe V."/>
            <person name="Vacherie B."/>
            <person name="Gavory F."/>
            <person name="Gourbeyre E."/>
            <person name="Siguier P."/>
            <person name="Chandler M."/>
            <person name="Elleuch R."/>
            <person name="Irlinger F."/>
            <person name="Vallaeys T."/>
        </authorList>
    </citation>
    <scope>NUCLEOTIDE SEQUENCE</scope>
    <source>
        <strain evidence="7">DSM 16368 / CIP 108037 / IAM 15318 / JCM 13566 / Re117</strain>
    </source>
</reference>
<dbReference type="Pfam" id="PF11380">
    <property type="entry name" value="Stealth_CR2"/>
    <property type="match status" value="1"/>
</dbReference>
<reference evidence="7" key="2">
    <citation type="submission" date="2010-07" db="EMBL/GenBank/DDBJ databases">
        <title>Complete genome sequence of Arthrobacter arilaitensis (strain DSM 16368 / CIP 108037 / JCM 13566 / Re117).</title>
        <authorList>
            <person name="Genoscope."/>
        </authorList>
    </citation>
    <scope>NUCLEOTIDE SEQUENCE [LARGE SCALE GENOMIC DNA]</scope>
    <source>
        <strain evidence="7">DSM 16368 / CIP 108037 / IAM 15318 / JCM 13566 / Re117</strain>
    </source>
</reference>
<evidence type="ECO:0000313" key="7">
    <source>
        <dbReference type="Proteomes" id="UP000006878"/>
    </source>
</evidence>
<accession>A0ABP1U4J6</accession>
<evidence type="ECO:0000256" key="3">
    <source>
        <dbReference type="ARBA" id="ARBA00023169"/>
    </source>
</evidence>
<gene>
    <name evidence="6" type="ordered locus">AARI_14570</name>
</gene>
<dbReference type="InterPro" id="IPR021520">
    <property type="entry name" value="Stealth_CR2"/>
</dbReference>
<evidence type="ECO:0008006" key="8">
    <source>
        <dbReference type="Google" id="ProtNLM"/>
    </source>
</evidence>
<proteinExistence type="inferred from homology"/>
<evidence type="ECO:0000313" key="6">
    <source>
        <dbReference type="EMBL" id="CBT75670.1"/>
    </source>
</evidence>
<keyword evidence="2" id="KW-0808">Transferase</keyword>
<dbReference type="EMBL" id="FQ311875">
    <property type="protein sequence ID" value="CBT75670.1"/>
    <property type="molecule type" value="Genomic_DNA"/>
</dbReference>
<name>A0ABP1U4J6_GLUAR</name>
<protein>
    <recommendedName>
        <fullName evidence="8">Sugar phosphotransferase</fullName>
    </recommendedName>
</protein>
<dbReference type="Pfam" id="PF17102">
    <property type="entry name" value="Stealth_CR3"/>
    <property type="match status" value="1"/>
</dbReference>
<evidence type="ECO:0000256" key="2">
    <source>
        <dbReference type="ARBA" id="ARBA00022679"/>
    </source>
</evidence>
<evidence type="ECO:0000256" key="1">
    <source>
        <dbReference type="ARBA" id="ARBA00007583"/>
    </source>
</evidence>
<dbReference type="PANTHER" id="PTHR24045:SF0">
    <property type="entry name" value="N-ACETYLGLUCOSAMINE-1-PHOSPHOTRANSFERASE SUBUNITS ALPHA_BETA"/>
    <property type="match status" value="1"/>
</dbReference>
<comment type="similarity">
    <text evidence="1">Belongs to the stealth family.</text>
</comment>
<dbReference type="InterPro" id="IPR031357">
    <property type="entry name" value="Stealth_CR3"/>
</dbReference>
<sequence>MLAGWRGRIGRAVPESIISKVLERSLAASSTDVQRTAPDLRRSAEHKSIEIASRRKIDFSRASKDMPLCVAAKDWQSLRRDFEASGMIVRKLHGQHSFAASEAWSVGVQLPHSESIADLRGAGAIWQVFPGLIKEPVDVHDFGGTVDAVYTWVDAEDLQWASAYQDALGASGREMTDSSVNRARFQSHDELRYSLRSLELNLPWINKIHLVTAGQRPSWLVKEHPKLVLVDHQTIFNDPESDLPTFNSHAIESQLVNIPNLAEHFLYVNDDVFFGRYLYPNAFFGPAGQAKYSLSSSHFAQAEDPGLPVNQAAVNNRNVVVERFGRTSSHKFRHVAHPQRLSVHRQLHEELEESIARVAANRFRSENDLSIPSSLVHQFAAQMGMGYPSSTSYRYIDIGSKASVLELMRLSRDRGVDMFCINEVLASSDADRRSVLAREILASKFPLPSTFELSKPE</sequence>
<organism evidence="6 7">
    <name type="scientific">Glutamicibacter arilaitensis (strain DSM 16368 / CIP 108037 / IAM 15318 / JCM 13566 / NCIMB 14258 / Re117)</name>
    <name type="common">Arthrobacter arilaitensis</name>
    <dbReference type="NCBI Taxonomy" id="861360"/>
    <lineage>
        <taxon>Bacteria</taxon>
        <taxon>Bacillati</taxon>
        <taxon>Actinomycetota</taxon>
        <taxon>Actinomycetes</taxon>
        <taxon>Micrococcales</taxon>
        <taxon>Micrococcaceae</taxon>
        <taxon>Glutamicibacter</taxon>
    </lineage>
</organism>